<feature type="transmembrane region" description="Helical" evidence="1">
    <location>
        <begin position="12"/>
        <end position="33"/>
    </location>
</feature>
<organism evidence="3">
    <name type="scientific">marine metagenome</name>
    <dbReference type="NCBI Taxonomy" id="408172"/>
    <lineage>
        <taxon>unclassified sequences</taxon>
        <taxon>metagenomes</taxon>
        <taxon>ecological metagenomes</taxon>
    </lineage>
</organism>
<evidence type="ECO:0000259" key="2">
    <source>
        <dbReference type="Pfam" id="PF02397"/>
    </source>
</evidence>
<feature type="transmembrane region" description="Helical" evidence="1">
    <location>
        <begin position="105"/>
        <end position="126"/>
    </location>
</feature>
<keyword evidence="1" id="KW-0472">Membrane</keyword>
<reference evidence="3" key="1">
    <citation type="submission" date="2018-05" db="EMBL/GenBank/DDBJ databases">
        <authorList>
            <person name="Lanie J.A."/>
            <person name="Ng W.-L."/>
            <person name="Kazmierczak K.M."/>
            <person name="Andrzejewski T.M."/>
            <person name="Davidsen T.M."/>
            <person name="Wayne K.J."/>
            <person name="Tettelin H."/>
            <person name="Glass J.I."/>
            <person name="Rusch D."/>
            <person name="Podicherti R."/>
            <person name="Tsui H.-C.T."/>
            <person name="Winkler M.E."/>
        </authorList>
    </citation>
    <scope>NUCLEOTIDE SEQUENCE</scope>
</reference>
<evidence type="ECO:0000313" key="3">
    <source>
        <dbReference type="EMBL" id="SVB49248.1"/>
    </source>
</evidence>
<dbReference type="AlphaFoldDB" id="A0A382EEV8"/>
<dbReference type="PROSITE" id="PS51257">
    <property type="entry name" value="PROKAR_LIPOPROTEIN"/>
    <property type="match status" value="1"/>
</dbReference>
<name>A0A382EEV8_9ZZZZ</name>
<dbReference type="PANTHER" id="PTHR30576:SF0">
    <property type="entry name" value="UNDECAPRENYL-PHOSPHATE N-ACETYLGALACTOSAMINYL 1-PHOSPHATE TRANSFERASE-RELATED"/>
    <property type="match status" value="1"/>
</dbReference>
<keyword evidence="1" id="KW-1133">Transmembrane helix</keyword>
<dbReference type="GO" id="GO:0016780">
    <property type="term" value="F:phosphotransferase activity, for other substituted phosphate groups"/>
    <property type="evidence" value="ECO:0007669"/>
    <property type="project" value="TreeGrafter"/>
</dbReference>
<dbReference type="Pfam" id="PF02397">
    <property type="entry name" value="Bac_transf"/>
    <property type="match status" value="1"/>
</dbReference>
<evidence type="ECO:0000256" key="1">
    <source>
        <dbReference type="SAM" id="Phobius"/>
    </source>
</evidence>
<feature type="domain" description="Bacterial sugar transferase" evidence="2">
    <location>
        <begin position="235"/>
        <end position="399"/>
    </location>
</feature>
<feature type="transmembrane region" description="Helical" evidence="1">
    <location>
        <begin position="48"/>
        <end position="70"/>
    </location>
</feature>
<feature type="non-terminal residue" evidence="3">
    <location>
        <position position="400"/>
    </location>
</feature>
<feature type="transmembrane region" description="Helical" evidence="1">
    <location>
        <begin position="240"/>
        <end position="261"/>
    </location>
</feature>
<accession>A0A382EEV8</accession>
<proteinExistence type="predicted"/>
<sequence length="400" mass="45352">MTRRQQLNSWILVFLIASVAIIFLVGCGLRSGYGGLGDGQLFVFRDGLLSFTLIIIGLFCATFVYCVYSFQLPVFDYLSRIVFVNVASYSAIGLLMYLFRIPLYSGSLLSTELVVSTLLLLIYFYLRNRLYPVRIGLVGGTPRQAQNIQAIKSVSWITAQPDTLVPTELDVVLVDLRSVVDKTLSRKLTELSQLGVTVLDRSHTESLLTGRIRMEKISLNEFGDITVPKLYLGLKFVTDVLITLLLLPFILVVSALVALAIKVDSPGPILFSQHRIGYKNRPFLMFKFRSMHSASQHADAEFAPQADQRITRIGRILRRNRLDEVPQFWNVLKGEMSIVGPRPEQSQFVDRFSKTIPFYDLRHTVRPGITGWAQVMTGYASNEDQTKTKLEYDFFYIKHL</sequence>
<protein>
    <recommendedName>
        <fullName evidence="2">Bacterial sugar transferase domain-containing protein</fullName>
    </recommendedName>
</protein>
<dbReference type="PANTHER" id="PTHR30576">
    <property type="entry name" value="COLANIC BIOSYNTHESIS UDP-GLUCOSE LIPID CARRIER TRANSFERASE"/>
    <property type="match status" value="1"/>
</dbReference>
<gene>
    <name evidence="3" type="ORF">METZ01_LOCUS202102</name>
</gene>
<dbReference type="InterPro" id="IPR003362">
    <property type="entry name" value="Bact_transf"/>
</dbReference>
<dbReference type="EMBL" id="UINC01044171">
    <property type="protein sequence ID" value="SVB49248.1"/>
    <property type="molecule type" value="Genomic_DNA"/>
</dbReference>
<keyword evidence="1" id="KW-0812">Transmembrane</keyword>
<feature type="transmembrane region" description="Helical" evidence="1">
    <location>
        <begin position="77"/>
        <end position="99"/>
    </location>
</feature>